<dbReference type="RefSeq" id="WP_285994892.1">
    <property type="nucleotide sequence ID" value="NZ_CP127295.1"/>
</dbReference>
<dbReference type="Gene3D" id="3.30.450.180">
    <property type="match status" value="1"/>
</dbReference>
<organism evidence="3 4">
    <name type="scientific">Amycolatopsis mongoliensis</name>
    <dbReference type="NCBI Taxonomy" id="715475"/>
    <lineage>
        <taxon>Bacteria</taxon>
        <taxon>Bacillati</taxon>
        <taxon>Actinomycetota</taxon>
        <taxon>Actinomycetes</taxon>
        <taxon>Pseudonocardiales</taxon>
        <taxon>Pseudonocardiaceae</taxon>
        <taxon>Amycolatopsis</taxon>
    </lineage>
</organism>
<reference evidence="3 4" key="1">
    <citation type="submission" date="2023-06" db="EMBL/GenBank/DDBJ databases">
        <authorList>
            <person name="Oyuntsetseg B."/>
            <person name="Kim S.B."/>
        </authorList>
    </citation>
    <scope>NUCLEOTIDE SEQUENCE [LARGE SCALE GENOMIC DNA]</scope>
    <source>
        <strain evidence="3 4">4-36</strain>
    </source>
</reference>
<evidence type="ECO:0000256" key="1">
    <source>
        <dbReference type="SAM" id="MobiDB-lite"/>
    </source>
</evidence>
<evidence type="ECO:0000313" key="4">
    <source>
        <dbReference type="Proteomes" id="UP001239397"/>
    </source>
</evidence>
<dbReference type="KEGG" id="amog:QRX60_30615"/>
<dbReference type="InterPro" id="IPR001387">
    <property type="entry name" value="Cro/C1-type_HTH"/>
</dbReference>
<feature type="compositionally biased region" description="Low complexity" evidence="1">
    <location>
        <begin position="288"/>
        <end position="300"/>
    </location>
</feature>
<dbReference type="PANTHER" id="PTHR35010">
    <property type="entry name" value="BLL4672 PROTEIN-RELATED"/>
    <property type="match status" value="1"/>
</dbReference>
<dbReference type="SUPFAM" id="SSF47413">
    <property type="entry name" value="lambda repressor-like DNA-binding domains"/>
    <property type="match status" value="1"/>
</dbReference>
<protein>
    <submittedName>
        <fullName evidence="3">Helix-turn-helix transcriptional regulator</fullName>
    </submittedName>
</protein>
<dbReference type="Gene3D" id="1.10.260.40">
    <property type="entry name" value="lambda repressor-like DNA-binding domains"/>
    <property type="match status" value="1"/>
</dbReference>
<dbReference type="Pfam" id="PF17765">
    <property type="entry name" value="MLTR_LBD"/>
    <property type="match status" value="1"/>
</dbReference>
<evidence type="ECO:0000259" key="2">
    <source>
        <dbReference type="PROSITE" id="PS50943"/>
    </source>
</evidence>
<feature type="domain" description="HTH cro/C1-type" evidence="2">
    <location>
        <begin position="33"/>
        <end position="84"/>
    </location>
</feature>
<dbReference type="AlphaFoldDB" id="A0A9Y2JH70"/>
<dbReference type="CDD" id="cd00093">
    <property type="entry name" value="HTH_XRE"/>
    <property type="match status" value="1"/>
</dbReference>
<feature type="region of interest" description="Disordered" evidence="1">
    <location>
        <begin position="276"/>
        <end position="308"/>
    </location>
</feature>
<dbReference type="InterPro" id="IPR010982">
    <property type="entry name" value="Lambda_DNA-bd_dom_sf"/>
</dbReference>
<dbReference type="PANTHER" id="PTHR35010:SF2">
    <property type="entry name" value="BLL4672 PROTEIN"/>
    <property type="match status" value="1"/>
</dbReference>
<dbReference type="InterPro" id="IPR041413">
    <property type="entry name" value="MLTR_LBD"/>
</dbReference>
<dbReference type="EMBL" id="CP127295">
    <property type="protein sequence ID" value="WIX98407.1"/>
    <property type="molecule type" value="Genomic_DNA"/>
</dbReference>
<dbReference type="GO" id="GO:0003677">
    <property type="term" value="F:DNA binding"/>
    <property type="evidence" value="ECO:0007669"/>
    <property type="project" value="InterPro"/>
</dbReference>
<dbReference type="Proteomes" id="UP001239397">
    <property type="component" value="Chromosome"/>
</dbReference>
<proteinExistence type="predicted"/>
<keyword evidence="4" id="KW-1185">Reference proteome</keyword>
<name>A0A9Y2JH70_9PSEU</name>
<evidence type="ECO:0000313" key="3">
    <source>
        <dbReference type="EMBL" id="WIX98407.1"/>
    </source>
</evidence>
<accession>A0A9Y2JH70</accession>
<dbReference type="PROSITE" id="PS50943">
    <property type="entry name" value="HTH_CROC1"/>
    <property type="match status" value="1"/>
</dbReference>
<sequence>MTDDPRRALAEFLRTRRTRVRPQDVGLEPGPRRRVAGLRREELALLAGVSSDYYQRMEQGRDVRPSDQVLDAIAGALNFSAEETRHLHSLAAAARTPPRPARRYPPEGVPPTTMRLLHATTSPALVVGRFLDVLAWNPLAGALLGAFTEVPRAERNLLALLLHPEAGEACPERAATVAELTAMLRAQVAAEPGHPRAVELVGELAVRSTEFATLWARHDVEDTTRGRMRVDHPLVGELNLDWDAYPMPGAPGPVLIVYTAEPGSPDDERLRLLAGVLDAPGPTASNQSAARAGSGSPAASEARRSQGG</sequence>
<gene>
    <name evidence="3" type="ORF">QRX60_30615</name>
</gene>
<dbReference type="Pfam" id="PF13560">
    <property type="entry name" value="HTH_31"/>
    <property type="match status" value="1"/>
</dbReference>
<dbReference type="SMART" id="SM00530">
    <property type="entry name" value="HTH_XRE"/>
    <property type="match status" value="1"/>
</dbReference>